<dbReference type="Proteomes" id="UP000219621">
    <property type="component" value="Unassembled WGS sequence"/>
</dbReference>
<proteinExistence type="predicted"/>
<dbReference type="EMBL" id="OCNJ01000001">
    <property type="protein sequence ID" value="SOD91228.1"/>
    <property type="molecule type" value="Genomic_DNA"/>
</dbReference>
<keyword evidence="2" id="KW-0808">Transferase</keyword>
<accession>A0A286G6U5</accession>
<dbReference type="SUPFAM" id="SSF53335">
    <property type="entry name" value="S-adenosyl-L-methionine-dependent methyltransferases"/>
    <property type="match status" value="1"/>
</dbReference>
<protein>
    <submittedName>
        <fullName evidence="2">Methyltransferase domain-containing protein</fullName>
    </submittedName>
</protein>
<organism evidence="2 3">
    <name type="scientific">Caenispirillum bisanense</name>
    <dbReference type="NCBI Taxonomy" id="414052"/>
    <lineage>
        <taxon>Bacteria</taxon>
        <taxon>Pseudomonadati</taxon>
        <taxon>Pseudomonadota</taxon>
        <taxon>Alphaproteobacteria</taxon>
        <taxon>Rhodospirillales</taxon>
        <taxon>Novispirillaceae</taxon>
        <taxon>Caenispirillum</taxon>
    </lineage>
</organism>
<dbReference type="CDD" id="cd02440">
    <property type="entry name" value="AdoMet_MTases"/>
    <property type="match status" value="1"/>
</dbReference>
<dbReference type="InterPro" id="IPR029063">
    <property type="entry name" value="SAM-dependent_MTases_sf"/>
</dbReference>
<evidence type="ECO:0000259" key="1">
    <source>
        <dbReference type="Pfam" id="PF13649"/>
    </source>
</evidence>
<sequence length="186" mass="19876">MDPACTARPKPAAATPPSAWVRRWAALAPAGGTVLDVACGWGRHLRWFLDAGFAGTGVDRDTGMVDDLADRAEILRHDLEDGSPWPFAGRAFDVVVVTNYLHRPLFAALEQAVAPGGVLLYETFMRGNEAFGRPRNPDHLLGTGELLTAFPALQIVAFEQGKVETCGTGVVQRVACVRAAEPVGLV</sequence>
<gene>
    <name evidence="2" type="ORF">SAMN05421508_101867</name>
</gene>
<keyword evidence="3" id="KW-1185">Reference proteome</keyword>
<evidence type="ECO:0000313" key="2">
    <source>
        <dbReference type="EMBL" id="SOD91228.1"/>
    </source>
</evidence>
<dbReference type="RefSeq" id="WP_097277718.1">
    <property type="nucleotide sequence ID" value="NZ_OCNJ01000001.1"/>
</dbReference>
<dbReference type="GO" id="GO:0008168">
    <property type="term" value="F:methyltransferase activity"/>
    <property type="evidence" value="ECO:0007669"/>
    <property type="project" value="UniProtKB-KW"/>
</dbReference>
<dbReference type="Gene3D" id="3.40.50.150">
    <property type="entry name" value="Vaccinia Virus protein VP39"/>
    <property type="match status" value="1"/>
</dbReference>
<dbReference type="GO" id="GO:0032259">
    <property type="term" value="P:methylation"/>
    <property type="evidence" value="ECO:0007669"/>
    <property type="project" value="UniProtKB-KW"/>
</dbReference>
<evidence type="ECO:0000313" key="3">
    <source>
        <dbReference type="Proteomes" id="UP000219621"/>
    </source>
</evidence>
<dbReference type="AlphaFoldDB" id="A0A286G6U5"/>
<dbReference type="Pfam" id="PF13649">
    <property type="entry name" value="Methyltransf_25"/>
    <property type="match status" value="1"/>
</dbReference>
<keyword evidence="2" id="KW-0489">Methyltransferase</keyword>
<feature type="domain" description="Methyltransferase" evidence="1">
    <location>
        <begin position="34"/>
        <end position="117"/>
    </location>
</feature>
<name>A0A286G6U5_9PROT</name>
<dbReference type="OrthoDB" id="5298787at2"/>
<reference evidence="2 3" key="1">
    <citation type="submission" date="2017-09" db="EMBL/GenBank/DDBJ databases">
        <authorList>
            <person name="Ehlers B."/>
            <person name="Leendertz F.H."/>
        </authorList>
    </citation>
    <scope>NUCLEOTIDE SEQUENCE [LARGE SCALE GENOMIC DNA]</scope>
    <source>
        <strain evidence="2 3">USBA 140</strain>
    </source>
</reference>
<dbReference type="InterPro" id="IPR041698">
    <property type="entry name" value="Methyltransf_25"/>
</dbReference>